<dbReference type="AlphaFoldDB" id="A0A1B6FXQ3"/>
<reference evidence="3" key="1">
    <citation type="submission" date="2015-11" db="EMBL/GenBank/DDBJ databases">
        <title>De novo transcriptome assembly of four potential Pierce s Disease insect vectors from Arizona vineyards.</title>
        <authorList>
            <person name="Tassone E.E."/>
        </authorList>
    </citation>
    <scope>NUCLEOTIDE SEQUENCE</scope>
</reference>
<accession>A0A1B6FXQ3</accession>
<feature type="non-terminal residue" evidence="3">
    <location>
        <position position="664"/>
    </location>
</feature>
<dbReference type="EMBL" id="GECZ01014794">
    <property type="protein sequence ID" value="JAS54975.1"/>
    <property type="molecule type" value="Transcribed_RNA"/>
</dbReference>
<name>A0A1B6FXQ3_9HEMI</name>
<gene>
    <name evidence="3" type="ORF">g.30678</name>
</gene>
<organism evidence="3">
    <name type="scientific">Cuerna arida</name>
    <dbReference type="NCBI Taxonomy" id="1464854"/>
    <lineage>
        <taxon>Eukaryota</taxon>
        <taxon>Metazoa</taxon>
        <taxon>Ecdysozoa</taxon>
        <taxon>Arthropoda</taxon>
        <taxon>Hexapoda</taxon>
        <taxon>Insecta</taxon>
        <taxon>Pterygota</taxon>
        <taxon>Neoptera</taxon>
        <taxon>Paraneoptera</taxon>
        <taxon>Hemiptera</taxon>
        <taxon>Auchenorrhyncha</taxon>
        <taxon>Membracoidea</taxon>
        <taxon>Cicadellidae</taxon>
        <taxon>Cicadellinae</taxon>
        <taxon>Proconiini</taxon>
        <taxon>Cuerna</taxon>
    </lineage>
</organism>
<keyword evidence="1" id="KW-0175">Coiled coil</keyword>
<evidence type="ECO:0000256" key="1">
    <source>
        <dbReference type="SAM" id="Coils"/>
    </source>
</evidence>
<feature type="compositionally biased region" description="Polar residues" evidence="2">
    <location>
        <begin position="235"/>
        <end position="245"/>
    </location>
</feature>
<proteinExistence type="predicted"/>
<evidence type="ECO:0000313" key="3">
    <source>
        <dbReference type="EMBL" id="JAS54975.1"/>
    </source>
</evidence>
<evidence type="ECO:0000256" key="2">
    <source>
        <dbReference type="SAM" id="MobiDB-lite"/>
    </source>
</evidence>
<sequence>MYSNIDQNNHPYYEYCCSSVVYHRHFYDSDCYEPCSVHPSCNNFTHAGLQPETVLTPQHVPRIYYRPLAKRLCCVVKPKRNFWQQLFGDRKKCRCRPVCSACLVRDCYDCSPGFVSPYRPVCWCKYITDERDFCPTSKPVASCQYDFDSKKCHGPINNTFEAKRICLADKNRTLKTQRTCHNPRNRSLEAKRICLADKNRTLKTQRTCHNPRNRSLEAKRICLADEHRKLKIQRNNSPEYNSNSPAHEKQKFHIPRNNSSETKRISLEDENDSVINKKKTSIGSPSYQEEKRMVKELLSDNEISQQENERGERDLEEFTYKKDTFREKLAPKNRAVQTKSTITVDRGIQFDMENQSKYKDNIMTTQGKSMKSSNEAGDVSGDGDICIGVTFTKEQIRYCKPQDGVNSFSKSDENNSSGLVKLEVGCGSRDYSVQNIDNPEPERFSHKKSPLLLKRKNQRRQSPRYKQVYQMRSLPRGESQDLEERRLDRTVSEIVKKLYKIEDKLRVLEKEGTECDGLKFHLGGQESSVSVYLKEPKYKKGSDGNNHSRNKMFTSKTTVIEIRHARSKSCSYEKNSPYITHRRSLSLGRYEEINRSKPKIIVKIAKPRSNHTDNNTRRHNQNNSVDTDTEVGCSSWYDVLDTLKLESIQTKCNCLKCLTKQNKN</sequence>
<feature type="coiled-coil region" evidence="1">
    <location>
        <begin position="287"/>
        <end position="314"/>
    </location>
</feature>
<feature type="region of interest" description="Disordered" evidence="2">
    <location>
        <begin position="607"/>
        <end position="626"/>
    </location>
</feature>
<protein>
    <submittedName>
        <fullName evidence="3">Uncharacterized protein</fullName>
    </submittedName>
</protein>
<feature type="region of interest" description="Disordered" evidence="2">
    <location>
        <begin position="235"/>
        <end position="265"/>
    </location>
</feature>